<dbReference type="InterPro" id="IPR002642">
    <property type="entry name" value="LysoPLipase_cat_dom"/>
</dbReference>
<feature type="signal peptide" evidence="9">
    <location>
        <begin position="1"/>
        <end position="28"/>
    </location>
</feature>
<reference evidence="11 12" key="1">
    <citation type="submission" date="2024-03" db="EMBL/GenBank/DDBJ databases">
        <title>The Acrasis kona genome and developmental transcriptomes reveal deep origins of eukaryotic multicellular pathways.</title>
        <authorList>
            <person name="Sheikh S."/>
            <person name="Fu C.-J."/>
            <person name="Brown M.W."/>
            <person name="Baldauf S.L."/>
        </authorList>
    </citation>
    <scope>NUCLEOTIDE SEQUENCE [LARGE SCALE GENOMIC DNA]</scope>
    <source>
        <strain evidence="11 12">ATCC MYA-3509</strain>
    </source>
</reference>
<evidence type="ECO:0000256" key="7">
    <source>
        <dbReference type="PROSITE-ProRule" id="PRU00555"/>
    </source>
</evidence>
<evidence type="ECO:0000256" key="8">
    <source>
        <dbReference type="SAM" id="Phobius"/>
    </source>
</evidence>
<evidence type="ECO:0000256" key="1">
    <source>
        <dbReference type="ARBA" id="ARBA00008780"/>
    </source>
</evidence>
<protein>
    <recommendedName>
        <fullName evidence="2">lysophospholipase</fullName>
        <ecNumber evidence="2">3.1.1.5</ecNumber>
    </recommendedName>
</protein>
<name>A0AAW2YXV4_9EUKA</name>
<evidence type="ECO:0000256" key="3">
    <source>
        <dbReference type="ARBA" id="ARBA00022729"/>
    </source>
</evidence>
<dbReference type="GO" id="GO:0046475">
    <property type="term" value="P:glycerophospholipid catabolic process"/>
    <property type="evidence" value="ECO:0007669"/>
    <property type="project" value="TreeGrafter"/>
</dbReference>
<dbReference type="EC" id="3.1.1.5" evidence="2"/>
<dbReference type="PROSITE" id="PS51210">
    <property type="entry name" value="PLA2C"/>
    <property type="match status" value="1"/>
</dbReference>
<feature type="domain" description="PLA2c" evidence="10">
    <location>
        <begin position="60"/>
        <end position="597"/>
    </location>
</feature>
<accession>A0AAW2YXV4</accession>
<keyword evidence="6" id="KW-0325">Glycoprotein</keyword>
<dbReference type="GO" id="GO:0005829">
    <property type="term" value="C:cytosol"/>
    <property type="evidence" value="ECO:0007669"/>
    <property type="project" value="TreeGrafter"/>
</dbReference>
<evidence type="ECO:0000259" key="10">
    <source>
        <dbReference type="PROSITE" id="PS51210"/>
    </source>
</evidence>
<feature type="transmembrane region" description="Helical" evidence="8">
    <location>
        <begin position="622"/>
        <end position="642"/>
    </location>
</feature>
<sequence length="643" mass="69591">MKTAIIAVTTVTLLCSLAFIAINPAHRATKILAHSYAGVSKVGRKISSSPTGNYAPATVTCPPNTPLIRSINTGLSANETSYLSNRQPVVQSAWRTYLTQAAIPGFNIDNFLSNTTSTGKVGIAFSGGGFRAMLNGASVFNALDSRNQDAVNLGTGGVVQLATYMTGLSGGSFLVGSLAINNFPRVTDLTKTWDLSESVLAPSRANIFENAGYYGRIIRDVNDKEEAGFDTSITDLWARAIGQKLVASSNPTPNSAITYSDIRNTSSFVQGQMPFPIIIALGRSQGQLIIPANSTVYEFNPFEFGSWSPRIRAFTPIQYLGTNLTNGRPTLGNNRCVEGFDNFGFSVGTSSSIFNQGLLQLNQSSSSILGSIIERILTRIGQKDNDIASYPNTFYGYEPGVNPVANDVLLDLVDGGEDNENIPFVPILQKVRGVNTIIAVDSSADTLYNWPNGSSLVQTYQASLDPLSENTIPFPPVPSVETFINLKLNTRMTFFGCPNASNPNSYPNGTYPYPLVIYLPNYPYTMETNSSTFNFRYDDNAVNGFFENGFTQLQNISNIKVCLACGTIQRSSAAKGIPLPSACQACFDEFCWNGERDDRTPPIYNPRVQNPRGQTSGAEHKITISIAVGVLISVCAYFFVMVQ</sequence>
<dbReference type="PANTHER" id="PTHR10728:SF33">
    <property type="entry name" value="LYSOPHOSPHOLIPASE 1-RELATED"/>
    <property type="match status" value="1"/>
</dbReference>
<evidence type="ECO:0000256" key="6">
    <source>
        <dbReference type="ARBA" id="ARBA00023180"/>
    </source>
</evidence>
<dbReference type="AlphaFoldDB" id="A0AAW2YXV4"/>
<evidence type="ECO:0000256" key="5">
    <source>
        <dbReference type="ARBA" id="ARBA00023098"/>
    </source>
</evidence>
<dbReference type="InterPro" id="IPR016035">
    <property type="entry name" value="Acyl_Trfase/lysoPLipase"/>
</dbReference>
<keyword evidence="5 7" id="KW-0443">Lipid metabolism</keyword>
<evidence type="ECO:0000256" key="9">
    <source>
        <dbReference type="SAM" id="SignalP"/>
    </source>
</evidence>
<comment type="caution">
    <text evidence="11">The sequence shown here is derived from an EMBL/GenBank/DDBJ whole genome shotgun (WGS) entry which is preliminary data.</text>
</comment>
<evidence type="ECO:0000256" key="2">
    <source>
        <dbReference type="ARBA" id="ARBA00013274"/>
    </source>
</evidence>
<proteinExistence type="inferred from homology"/>
<dbReference type="GO" id="GO:0004622">
    <property type="term" value="F:phosphatidylcholine lysophospholipase activity"/>
    <property type="evidence" value="ECO:0007669"/>
    <property type="project" value="UniProtKB-EC"/>
</dbReference>
<keyword evidence="7" id="KW-0442">Lipid degradation</keyword>
<organism evidence="11 12">
    <name type="scientific">Acrasis kona</name>
    <dbReference type="NCBI Taxonomy" id="1008807"/>
    <lineage>
        <taxon>Eukaryota</taxon>
        <taxon>Discoba</taxon>
        <taxon>Heterolobosea</taxon>
        <taxon>Tetramitia</taxon>
        <taxon>Eutetramitia</taxon>
        <taxon>Acrasidae</taxon>
        <taxon>Acrasis</taxon>
    </lineage>
</organism>
<dbReference type="Proteomes" id="UP001431209">
    <property type="component" value="Unassembled WGS sequence"/>
</dbReference>
<evidence type="ECO:0000256" key="4">
    <source>
        <dbReference type="ARBA" id="ARBA00022801"/>
    </source>
</evidence>
<dbReference type="Gene3D" id="3.40.1090.10">
    <property type="entry name" value="Cytosolic phospholipase A2 catalytic domain"/>
    <property type="match status" value="1"/>
</dbReference>
<gene>
    <name evidence="11" type="ORF">AKO1_012980</name>
</gene>
<feature type="chain" id="PRO_5043699811" description="lysophospholipase" evidence="9">
    <location>
        <begin position="29"/>
        <end position="643"/>
    </location>
</feature>
<keyword evidence="4 7" id="KW-0378">Hydrolase</keyword>
<dbReference type="PANTHER" id="PTHR10728">
    <property type="entry name" value="CYTOSOLIC PHOSPHOLIPASE A2"/>
    <property type="match status" value="1"/>
</dbReference>
<keyword evidence="8" id="KW-0472">Membrane</keyword>
<evidence type="ECO:0000313" key="11">
    <source>
        <dbReference type="EMBL" id="KAL0482321.1"/>
    </source>
</evidence>
<dbReference type="FunFam" id="3.40.1090.10:FF:000010">
    <property type="entry name" value="Lysophospholipase"/>
    <property type="match status" value="1"/>
</dbReference>
<dbReference type="SUPFAM" id="SSF52151">
    <property type="entry name" value="FabD/lysophospholipase-like"/>
    <property type="match status" value="1"/>
</dbReference>
<comment type="similarity">
    <text evidence="1">Belongs to the lysophospholipase family.</text>
</comment>
<dbReference type="Pfam" id="PF01735">
    <property type="entry name" value="PLA2_B"/>
    <property type="match status" value="1"/>
</dbReference>
<dbReference type="EMBL" id="JAOPGA020000840">
    <property type="protein sequence ID" value="KAL0482321.1"/>
    <property type="molecule type" value="Genomic_DNA"/>
</dbReference>
<dbReference type="SMART" id="SM00022">
    <property type="entry name" value="PLAc"/>
    <property type="match status" value="1"/>
</dbReference>
<keyword evidence="12" id="KW-1185">Reference proteome</keyword>
<keyword evidence="3 9" id="KW-0732">Signal</keyword>
<keyword evidence="8" id="KW-0812">Transmembrane</keyword>
<keyword evidence="8" id="KW-1133">Transmembrane helix</keyword>
<dbReference type="GO" id="GO:0004623">
    <property type="term" value="F:phospholipase A2 activity"/>
    <property type="evidence" value="ECO:0007669"/>
    <property type="project" value="TreeGrafter"/>
</dbReference>
<evidence type="ECO:0000313" key="12">
    <source>
        <dbReference type="Proteomes" id="UP001431209"/>
    </source>
</evidence>